<dbReference type="PROSITE" id="PS00108">
    <property type="entry name" value="PROTEIN_KINASE_ST"/>
    <property type="match status" value="1"/>
</dbReference>
<dbReference type="PANTHER" id="PTHR24056">
    <property type="entry name" value="CELL DIVISION PROTEIN KINASE"/>
    <property type="match status" value="1"/>
</dbReference>
<keyword evidence="2" id="KW-0723">Serine/threonine-protein kinase</keyword>
<organism evidence="8 9">
    <name type="scientific">Buddleja alternifolia</name>
    <dbReference type="NCBI Taxonomy" id="168488"/>
    <lineage>
        <taxon>Eukaryota</taxon>
        <taxon>Viridiplantae</taxon>
        <taxon>Streptophyta</taxon>
        <taxon>Embryophyta</taxon>
        <taxon>Tracheophyta</taxon>
        <taxon>Spermatophyta</taxon>
        <taxon>Magnoliopsida</taxon>
        <taxon>eudicotyledons</taxon>
        <taxon>Gunneridae</taxon>
        <taxon>Pentapetalae</taxon>
        <taxon>asterids</taxon>
        <taxon>lamiids</taxon>
        <taxon>Lamiales</taxon>
        <taxon>Scrophulariaceae</taxon>
        <taxon>Buddlejeae</taxon>
        <taxon>Buddleja</taxon>
    </lineage>
</organism>
<comment type="similarity">
    <text evidence="1">Belongs to the protein kinase superfamily. CMGC Ser/Thr protein kinase family. CDC2/CDKX subfamily.</text>
</comment>
<gene>
    <name evidence="8" type="ORF">BUALT_Bualt01G0155000</name>
</gene>
<keyword evidence="9" id="KW-1185">Reference proteome</keyword>
<evidence type="ECO:0000256" key="4">
    <source>
        <dbReference type="ARBA" id="ARBA00022741"/>
    </source>
</evidence>
<evidence type="ECO:0000259" key="7">
    <source>
        <dbReference type="PROSITE" id="PS50011"/>
    </source>
</evidence>
<dbReference type="Gene3D" id="3.30.200.20">
    <property type="entry name" value="Phosphorylase Kinase, domain 1"/>
    <property type="match status" value="1"/>
</dbReference>
<keyword evidence="5" id="KW-0418">Kinase</keyword>
<dbReference type="Gene3D" id="1.10.510.10">
    <property type="entry name" value="Transferase(Phosphotransferase) domain 1"/>
    <property type="match status" value="1"/>
</dbReference>
<dbReference type="GO" id="GO:0005524">
    <property type="term" value="F:ATP binding"/>
    <property type="evidence" value="ECO:0007669"/>
    <property type="project" value="UniProtKB-KW"/>
</dbReference>
<dbReference type="Pfam" id="PF00069">
    <property type="entry name" value="Pkinase"/>
    <property type="match status" value="1"/>
</dbReference>
<dbReference type="SUPFAM" id="SSF56112">
    <property type="entry name" value="Protein kinase-like (PK-like)"/>
    <property type="match status" value="1"/>
</dbReference>
<evidence type="ECO:0000256" key="3">
    <source>
        <dbReference type="ARBA" id="ARBA00022679"/>
    </source>
</evidence>
<evidence type="ECO:0000256" key="1">
    <source>
        <dbReference type="ARBA" id="ARBA00006485"/>
    </source>
</evidence>
<evidence type="ECO:0000256" key="2">
    <source>
        <dbReference type="ARBA" id="ARBA00022527"/>
    </source>
</evidence>
<dbReference type="InterPro" id="IPR000719">
    <property type="entry name" value="Prot_kinase_dom"/>
</dbReference>
<accession>A0AAV6Y7H8</accession>
<reference evidence="8" key="1">
    <citation type="submission" date="2019-10" db="EMBL/GenBank/DDBJ databases">
        <authorList>
            <person name="Zhang R."/>
            <person name="Pan Y."/>
            <person name="Wang J."/>
            <person name="Ma R."/>
            <person name="Yu S."/>
        </authorList>
    </citation>
    <scope>NUCLEOTIDE SEQUENCE</scope>
    <source>
        <strain evidence="8">LA-IB0</strain>
        <tissue evidence="8">Leaf</tissue>
    </source>
</reference>
<dbReference type="PROSITE" id="PS50011">
    <property type="entry name" value="PROTEIN_KINASE_DOM"/>
    <property type="match status" value="1"/>
</dbReference>
<proteinExistence type="inferred from homology"/>
<dbReference type="EMBL" id="WHWC01000001">
    <property type="protein sequence ID" value="KAG8391121.1"/>
    <property type="molecule type" value="Genomic_DNA"/>
</dbReference>
<dbReference type="GO" id="GO:0007346">
    <property type="term" value="P:regulation of mitotic cell cycle"/>
    <property type="evidence" value="ECO:0007669"/>
    <property type="project" value="TreeGrafter"/>
</dbReference>
<comment type="caution">
    <text evidence="8">The sequence shown here is derived from an EMBL/GenBank/DDBJ whole genome shotgun (WGS) entry which is preliminary data.</text>
</comment>
<dbReference type="InterPro" id="IPR050108">
    <property type="entry name" value="CDK"/>
</dbReference>
<keyword evidence="6" id="KW-0067">ATP-binding</keyword>
<dbReference type="GO" id="GO:0004674">
    <property type="term" value="F:protein serine/threonine kinase activity"/>
    <property type="evidence" value="ECO:0007669"/>
    <property type="project" value="UniProtKB-KW"/>
</dbReference>
<name>A0AAV6Y7H8_9LAMI</name>
<dbReference type="SMART" id="SM00220">
    <property type="entry name" value="S_TKc"/>
    <property type="match status" value="1"/>
</dbReference>
<dbReference type="GO" id="GO:0005634">
    <property type="term" value="C:nucleus"/>
    <property type="evidence" value="ECO:0007669"/>
    <property type="project" value="TreeGrafter"/>
</dbReference>
<protein>
    <recommendedName>
        <fullName evidence="7">Protein kinase domain-containing protein</fullName>
    </recommendedName>
</protein>
<evidence type="ECO:0000256" key="6">
    <source>
        <dbReference type="ARBA" id="ARBA00022840"/>
    </source>
</evidence>
<dbReference type="AlphaFoldDB" id="A0AAV6Y7H8"/>
<evidence type="ECO:0000256" key="5">
    <source>
        <dbReference type="ARBA" id="ARBA00022777"/>
    </source>
</evidence>
<evidence type="ECO:0000313" key="8">
    <source>
        <dbReference type="EMBL" id="KAG8391121.1"/>
    </source>
</evidence>
<dbReference type="PANTHER" id="PTHR24056:SF107">
    <property type="entry name" value="CYCLIN-DEPENDENT KINASE 11A-RELATED"/>
    <property type="match status" value="1"/>
</dbReference>
<feature type="domain" description="Protein kinase" evidence="7">
    <location>
        <begin position="30"/>
        <end position="286"/>
    </location>
</feature>
<dbReference type="Proteomes" id="UP000826271">
    <property type="component" value="Unassembled WGS sequence"/>
</dbReference>
<sequence>MAIAYCNMNDHLSRHVERNMISGLGSMYRYEYINIISGGSYGIVYRALDKITGKIVAMKQEIHGLSESSLREINILKSLPRHPSIVELKDVITDGRDQVYVVMEYLETDLERYIDMKEKSLGISEVKCLMKQLLEGVKFLHENGVMHRDLKPLNLLMNIRGDQLKICDFGLSRQFGSRSGSYTPGVVTIWYRAPELLLGAKKYSSAIDMWSVGCIMAELMLKEVLFKGGSELEQLSKIHNVLGAPSDVASSQYLLRQMFLADTCFRRTPRPTELGFDLLSKLLAYI</sequence>
<dbReference type="InterPro" id="IPR008271">
    <property type="entry name" value="Ser/Thr_kinase_AS"/>
</dbReference>
<dbReference type="InterPro" id="IPR011009">
    <property type="entry name" value="Kinase-like_dom_sf"/>
</dbReference>
<evidence type="ECO:0000313" key="9">
    <source>
        <dbReference type="Proteomes" id="UP000826271"/>
    </source>
</evidence>
<dbReference type="FunFam" id="1.10.510.10:FF:000624">
    <property type="entry name" value="Mitogen-activated protein kinase"/>
    <property type="match status" value="1"/>
</dbReference>
<keyword evidence="3" id="KW-0808">Transferase</keyword>
<keyword evidence="4" id="KW-0547">Nucleotide-binding</keyword>